<dbReference type="PANTHER" id="PTHR30290">
    <property type="entry name" value="PERIPLASMIC BINDING COMPONENT OF ABC TRANSPORTER"/>
    <property type="match status" value="1"/>
</dbReference>
<dbReference type="InterPro" id="IPR000914">
    <property type="entry name" value="SBP_5_dom"/>
</dbReference>
<organism evidence="5 6">
    <name type="scientific">Aminobacter niigataensis</name>
    <dbReference type="NCBI Taxonomy" id="83265"/>
    <lineage>
        <taxon>Bacteria</taxon>
        <taxon>Pseudomonadati</taxon>
        <taxon>Pseudomonadota</taxon>
        <taxon>Alphaproteobacteria</taxon>
        <taxon>Hyphomicrobiales</taxon>
        <taxon>Phyllobacteriaceae</taxon>
        <taxon>Aminobacter</taxon>
    </lineage>
</organism>
<comment type="similarity">
    <text evidence="2">Belongs to the bacterial solute-binding protein 5 family.</text>
</comment>
<feature type="domain" description="Solute-binding protein family 5" evidence="4">
    <location>
        <begin position="94"/>
        <end position="453"/>
    </location>
</feature>
<evidence type="ECO:0000256" key="3">
    <source>
        <dbReference type="ARBA" id="ARBA00022729"/>
    </source>
</evidence>
<evidence type="ECO:0000259" key="4">
    <source>
        <dbReference type="Pfam" id="PF00496"/>
    </source>
</evidence>
<proteinExistence type="inferred from homology"/>
<dbReference type="Pfam" id="PF00496">
    <property type="entry name" value="SBP_bac_5"/>
    <property type="match status" value="1"/>
</dbReference>
<dbReference type="InterPro" id="IPR006311">
    <property type="entry name" value="TAT_signal"/>
</dbReference>
<dbReference type="CDD" id="cd00995">
    <property type="entry name" value="PBP2_NikA_DppA_OppA_like"/>
    <property type="match status" value="1"/>
</dbReference>
<evidence type="ECO:0000256" key="2">
    <source>
        <dbReference type="ARBA" id="ARBA00005695"/>
    </source>
</evidence>
<dbReference type="PROSITE" id="PS51318">
    <property type="entry name" value="TAT"/>
    <property type="match status" value="1"/>
</dbReference>
<comment type="caution">
    <text evidence="5">The sequence shown here is derived from an EMBL/GenBank/DDBJ whole genome shotgun (WGS) entry which is preliminary data.</text>
</comment>
<keyword evidence="6" id="KW-1185">Reference proteome</keyword>
<evidence type="ECO:0000256" key="1">
    <source>
        <dbReference type="ARBA" id="ARBA00004418"/>
    </source>
</evidence>
<evidence type="ECO:0000313" key="5">
    <source>
        <dbReference type="EMBL" id="MBB4650584.1"/>
    </source>
</evidence>
<dbReference type="Gene3D" id="3.40.190.10">
    <property type="entry name" value="Periplasmic binding protein-like II"/>
    <property type="match status" value="1"/>
</dbReference>
<comment type="subcellular location">
    <subcellularLocation>
        <location evidence="1">Periplasm</location>
    </subcellularLocation>
</comment>
<dbReference type="EMBL" id="JACHOT010000002">
    <property type="protein sequence ID" value="MBB4650584.1"/>
    <property type="molecule type" value="Genomic_DNA"/>
</dbReference>
<dbReference type="RefSeq" id="WP_183262638.1">
    <property type="nucleotide sequence ID" value="NZ_BAAAVZ010000002.1"/>
</dbReference>
<accession>A0ABR6L1B6</accession>
<dbReference type="PANTHER" id="PTHR30290:SF38">
    <property type="entry name" value="D,D-DIPEPTIDE-BINDING PERIPLASMIC PROTEIN DDPA-RELATED"/>
    <property type="match status" value="1"/>
</dbReference>
<dbReference type="InterPro" id="IPR019546">
    <property type="entry name" value="TAT_signal_bac_arc"/>
</dbReference>
<dbReference type="InterPro" id="IPR039424">
    <property type="entry name" value="SBP_5"/>
</dbReference>
<dbReference type="Gene3D" id="3.10.105.10">
    <property type="entry name" value="Dipeptide-binding Protein, Domain 3"/>
    <property type="match status" value="1"/>
</dbReference>
<dbReference type="InterPro" id="IPR030678">
    <property type="entry name" value="Peptide/Ni-bd"/>
</dbReference>
<dbReference type="Proteomes" id="UP000539538">
    <property type="component" value="Unassembled WGS sequence"/>
</dbReference>
<sequence>MEFDPSKLDWTRLHRRSFLAALSAGGAAAGLGFYISPLSAQGSETPMRGGILTTQFRSEPPNFDPIANTTSRTLYAVAPCYSKLVMYDVADPTKIVGDLATEWNVAPDGKEVSFKLKPNVRFHDGQPLTSADVKHTFETIKTAKVSPRRAALSSVEEIVTPDATTVIFKLSRQSPSFLATLANGWMMILPKHLAEEGAFEKKIVGSGPFKYKDYKIGVSLELVRNDDYHVPDRPYLDGIKFYIVTDPGAALAYFRTGQILLYDALTSDDAARARKDFGDLITTPSSSSVSFRTLVFNTQRKPWDNPAVRQAISLGLDRVEATKVIVAGDGTIGGAMPAGGKWELPAALLAKVPGYSGDPAANTEAAKKVIADAGLVGHKFKILSRRTSTFEKTAIYCQSALQRLGFDPELQLLDDAEANDKLNGKDFDVAAWNQNSGADDPDTVFNLYTCNGDRNYSALCVPAVDELYEKQSGTLDPAQRRALVNDMDVAALNEAGRLVLFWSNQYLGMSRRIRNLGKYTEDEHFRQLQDTWLAAV</sequence>
<protein>
    <submittedName>
        <fullName evidence="5">Peptide/nickel transport system substrate-binding protein</fullName>
    </submittedName>
</protein>
<reference evidence="5 6" key="1">
    <citation type="submission" date="2020-08" db="EMBL/GenBank/DDBJ databases">
        <title>Genomic Encyclopedia of Type Strains, Phase IV (KMG-IV): sequencing the most valuable type-strain genomes for metagenomic binning, comparative biology and taxonomic classification.</title>
        <authorList>
            <person name="Goeker M."/>
        </authorList>
    </citation>
    <scope>NUCLEOTIDE SEQUENCE [LARGE SCALE GENOMIC DNA]</scope>
    <source>
        <strain evidence="5 6">DSM 7050</strain>
    </source>
</reference>
<dbReference type="NCBIfam" id="TIGR01409">
    <property type="entry name" value="TAT_signal_seq"/>
    <property type="match status" value="1"/>
</dbReference>
<evidence type="ECO:0000313" key="6">
    <source>
        <dbReference type="Proteomes" id="UP000539538"/>
    </source>
</evidence>
<name>A0ABR6L1B6_9HYPH</name>
<gene>
    <name evidence="5" type="ORF">GGQ99_002339</name>
</gene>
<keyword evidence="3" id="KW-0732">Signal</keyword>
<dbReference type="PIRSF" id="PIRSF002741">
    <property type="entry name" value="MppA"/>
    <property type="match status" value="1"/>
</dbReference>
<dbReference type="SUPFAM" id="SSF53850">
    <property type="entry name" value="Periplasmic binding protein-like II"/>
    <property type="match status" value="1"/>
</dbReference>